<name>A0A8S1NDW9_PARPR</name>
<comment type="caution">
    <text evidence="1">The sequence shown here is derived from an EMBL/GenBank/DDBJ whole genome shotgun (WGS) entry which is preliminary data.</text>
</comment>
<sequence length="159" mass="18713">MPMHQIPQISLIQHNQSPQTKPILQLTIKNRLEISIVQPIVQALFQAAQLAQERIILKQEQKLILKQEQKLILSTPPMNLMTQLPLKIVNKIQWPKLTEAQIRKNAVLEQKKWKNNNKQKNQKSKLLIENQSQIKLRLKLDQFQIFVQYAGRYSQPKEL</sequence>
<gene>
    <name evidence="1" type="ORF">PPRIM_AZ9-3.1.T0810119</name>
</gene>
<reference evidence="1" key="1">
    <citation type="submission" date="2021-01" db="EMBL/GenBank/DDBJ databases">
        <authorList>
            <consortium name="Genoscope - CEA"/>
            <person name="William W."/>
        </authorList>
    </citation>
    <scope>NUCLEOTIDE SEQUENCE</scope>
</reference>
<evidence type="ECO:0000313" key="1">
    <source>
        <dbReference type="EMBL" id="CAD8088516.1"/>
    </source>
</evidence>
<evidence type="ECO:0000313" key="2">
    <source>
        <dbReference type="Proteomes" id="UP000688137"/>
    </source>
</evidence>
<accession>A0A8S1NDW9</accession>
<dbReference type="AlphaFoldDB" id="A0A8S1NDW9"/>
<proteinExistence type="predicted"/>
<protein>
    <submittedName>
        <fullName evidence="1">Uncharacterized protein</fullName>
    </submittedName>
</protein>
<dbReference type="EMBL" id="CAJJDM010000084">
    <property type="protein sequence ID" value="CAD8088516.1"/>
    <property type="molecule type" value="Genomic_DNA"/>
</dbReference>
<keyword evidence="2" id="KW-1185">Reference proteome</keyword>
<organism evidence="1 2">
    <name type="scientific">Paramecium primaurelia</name>
    <dbReference type="NCBI Taxonomy" id="5886"/>
    <lineage>
        <taxon>Eukaryota</taxon>
        <taxon>Sar</taxon>
        <taxon>Alveolata</taxon>
        <taxon>Ciliophora</taxon>
        <taxon>Intramacronucleata</taxon>
        <taxon>Oligohymenophorea</taxon>
        <taxon>Peniculida</taxon>
        <taxon>Parameciidae</taxon>
        <taxon>Paramecium</taxon>
    </lineage>
</organism>
<dbReference type="Proteomes" id="UP000688137">
    <property type="component" value="Unassembled WGS sequence"/>
</dbReference>